<dbReference type="PANTHER" id="PTHR22726">
    <property type="entry name" value="METALLOENDOPEPTIDASE OMA1"/>
    <property type="match status" value="1"/>
</dbReference>
<evidence type="ECO:0000256" key="3">
    <source>
        <dbReference type="ARBA" id="ARBA00022801"/>
    </source>
</evidence>
<gene>
    <name evidence="8" type="primary">Bcoma1</name>
    <name evidence="8" type="ORF">BCIN_09g02310</name>
</gene>
<dbReference type="GeneID" id="5435119"/>
<reference evidence="8 9" key="2">
    <citation type="journal article" date="2012" name="Eukaryot. Cell">
        <title>Genome update of Botrytis cinerea strains B05.10 and T4.</title>
        <authorList>
            <person name="Staats M."/>
            <person name="van Kan J.A."/>
        </authorList>
    </citation>
    <scope>NUCLEOTIDE SEQUENCE [LARGE SCALE GENOMIC DNA]</scope>
    <source>
        <strain evidence="8 9">B05.10</strain>
    </source>
</reference>
<organism evidence="8 9">
    <name type="scientific">Botryotinia fuckeliana (strain B05.10)</name>
    <name type="common">Noble rot fungus</name>
    <name type="synonym">Botrytis cinerea</name>
    <dbReference type="NCBI Taxonomy" id="332648"/>
    <lineage>
        <taxon>Eukaryota</taxon>
        <taxon>Fungi</taxon>
        <taxon>Dikarya</taxon>
        <taxon>Ascomycota</taxon>
        <taxon>Pezizomycotina</taxon>
        <taxon>Leotiomycetes</taxon>
        <taxon>Helotiales</taxon>
        <taxon>Sclerotiniaceae</taxon>
        <taxon>Botrytis</taxon>
    </lineage>
</organism>
<evidence type="ECO:0000256" key="1">
    <source>
        <dbReference type="ARBA" id="ARBA00022670"/>
    </source>
</evidence>
<dbReference type="Gene3D" id="3.30.2010.10">
    <property type="entry name" value="Metalloproteases ('zincins'), catalytic domain"/>
    <property type="match status" value="1"/>
</dbReference>
<dbReference type="GO" id="GO:0006515">
    <property type="term" value="P:protein quality control for misfolded or incompletely synthesized proteins"/>
    <property type="evidence" value="ECO:0007669"/>
    <property type="project" value="TreeGrafter"/>
</dbReference>
<keyword evidence="1 6" id="KW-0645">Protease</keyword>
<proteinExistence type="inferred from homology"/>
<dbReference type="InterPro" id="IPR001915">
    <property type="entry name" value="Peptidase_M48"/>
</dbReference>
<feature type="domain" description="Peptidase M48" evidence="7">
    <location>
        <begin position="151"/>
        <end position="334"/>
    </location>
</feature>
<dbReference type="CDD" id="cd07331">
    <property type="entry name" value="M48C_Oma1_like"/>
    <property type="match status" value="1"/>
</dbReference>
<keyword evidence="5 6" id="KW-0482">Metalloprotease</keyword>
<sequence>MISRSILRSVSLRNAIAHSPNTPPLLQPLSATQYKLPRWSHPSTNPIHSRGYQGRRQRYYRFDPDEARNARPLFSEQHIKNFTKHPALHSFIALLAGGGVLVYASNIEDVPVSGRRRFNIYSHQDMEAEGQMMYEQILRQYHNHILPDWDKRTQMVQRVMSRLIPASGLDNVDWEVNVIQSQEMNAFVIPGGKVFVFTGILPIAKTDDGLATILGHEIAHNIANHSGETMSKSAVFYMPLRILFRFLDATGYTGGLGQILGALALEFGMNLPASRNQETEADHIGLMIMAKSCYNPHAAVGVWERMQAAEKNAPPEWFSTHPSNSNRITQMQEWMSKAEAARDESGCAPTMNNFNSFQNAYGGLWS</sequence>
<dbReference type="GO" id="GO:0034982">
    <property type="term" value="P:mitochondrial protein processing"/>
    <property type="evidence" value="ECO:0007669"/>
    <property type="project" value="TreeGrafter"/>
</dbReference>
<dbReference type="VEuPathDB" id="FungiDB:Bcin09g02310"/>
<dbReference type="OrthoDB" id="7464992at2759"/>
<evidence type="ECO:0000256" key="4">
    <source>
        <dbReference type="ARBA" id="ARBA00022833"/>
    </source>
</evidence>
<keyword evidence="4 6" id="KW-0862">Zinc</keyword>
<evidence type="ECO:0000256" key="6">
    <source>
        <dbReference type="RuleBase" id="RU003983"/>
    </source>
</evidence>
<keyword evidence="9" id="KW-1185">Reference proteome</keyword>
<dbReference type="GO" id="GO:0005743">
    <property type="term" value="C:mitochondrial inner membrane"/>
    <property type="evidence" value="ECO:0007669"/>
    <property type="project" value="TreeGrafter"/>
</dbReference>
<dbReference type="AlphaFoldDB" id="A0A384JSM5"/>
<dbReference type="GO" id="GO:0046872">
    <property type="term" value="F:metal ion binding"/>
    <property type="evidence" value="ECO:0007669"/>
    <property type="project" value="UniProtKB-KW"/>
</dbReference>
<reference evidence="8 9" key="3">
    <citation type="journal article" date="2017" name="Mol. Plant Pathol.">
        <title>A gapless genome sequence of the fungus Botrytis cinerea.</title>
        <authorList>
            <person name="Van Kan J.A."/>
            <person name="Stassen J.H."/>
            <person name="Mosbach A."/>
            <person name="Van Der Lee T.A."/>
            <person name="Faino L."/>
            <person name="Farmer A.D."/>
            <person name="Papasotiriou D.G."/>
            <person name="Zhou S."/>
            <person name="Seidl M.F."/>
            <person name="Cottam E."/>
            <person name="Edel D."/>
            <person name="Hahn M."/>
            <person name="Schwartz D.C."/>
            <person name="Dietrich R.A."/>
            <person name="Widdison S."/>
            <person name="Scalliet G."/>
        </authorList>
    </citation>
    <scope>NUCLEOTIDE SEQUENCE [LARGE SCALE GENOMIC DNA]</scope>
    <source>
        <strain evidence="8 9">B05.10</strain>
    </source>
</reference>
<dbReference type="RefSeq" id="XP_024550771.1">
    <property type="nucleotide sequence ID" value="XM_024694978.1"/>
</dbReference>
<dbReference type="Pfam" id="PF01435">
    <property type="entry name" value="Peptidase_M48"/>
    <property type="match status" value="1"/>
</dbReference>
<evidence type="ECO:0000313" key="8">
    <source>
        <dbReference type="EMBL" id="ATZ53364.1"/>
    </source>
</evidence>
<protein>
    <submittedName>
        <fullName evidence="8">Bcoma1</fullName>
    </submittedName>
</protein>
<name>A0A384JSM5_BOTFB</name>
<dbReference type="InterPro" id="IPR051156">
    <property type="entry name" value="Mito/Outer_Membr_Metalloprot"/>
</dbReference>
<dbReference type="PANTHER" id="PTHR22726:SF1">
    <property type="entry name" value="METALLOENDOPEPTIDASE OMA1, MITOCHONDRIAL"/>
    <property type="match status" value="1"/>
</dbReference>
<evidence type="ECO:0000256" key="5">
    <source>
        <dbReference type="ARBA" id="ARBA00023049"/>
    </source>
</evidence>
<dbReference type="Proteomes" id="UP000001798">
    <property type="component" value="Chromosome 9"/>
</dbReference>
<keyword evidence="3 6" id="KW-0378">Hydrolase</keyword>
<evidence type="ECO:0000313" key="9">
    <source>
        <dbReference type="Proteomes" id="UP000001798"/>
    </source>
</evidence>
<evidence type="ECO:0000256" key="2">
    <source>
        <dbReference type="ARBA" id="ARBA00022723"/>
    </source>
</evidence>
<comment type="cofactor">
    <cofactor evidence="6">
        <name>Zn(2+)</name>
        <dbReference type="ChEBI" id="CHEBI:29105"/>
    </cofactor>
    <text evidence="6">Binds 1 zinc ion per subunit.</text>
</comment>
<dbReference type="GO" id="GO:0004222">
    <property type="term" value="F:metalloendopeptidase activity"/>
    <property type="evidence" value="ECO:0007669"/>
    <property type="project" value="InterPro"/>
</dbReference>
<comment type="similarity">
    <text evidence="6">Belongs to the peptidase M48 family.</text>
</comment>
<dbReference type="KEGG" id="bfu:BCIN_09g02310"/>
<reference evidence="8 9" key="1">
    <citation type="journal article" date="2011" name="PLoS Genet.">
        <title>Genomic analysis of the necrotrophic fungal pathogens Sclerotinia sclerotiorum and Botrytis cinerea.</title>
        <authorList>
            <person name="Amselem J."/>
            <person name="Cuomo C.A."/>
            <person name="van Kan J.A."/>
            <person name="Viaud M."/>
            <person name="Benito E.P."/>
            <person name="Couloux A."/>
            <person name="Coutinho P.M."/>
            <person name="de Vries R.P."/>
            <person name="Dyer P.S."/>
            <person name="Fillinger S."/>
            <person name="Fournier E."/>
            <person name="Gout L."/>
            <person name="Hahn M."/>
            <person name="Kohn L."/>
            <person name="Lapalu N."/>
            <person name="Plummer K.M."/>
            <person name="Pradier J.M."/>
            <person name="Quevillon E."/>
            <person name="Sharon A."/>
            <person name="Simon A."/>
            <person name="ten Have A."/>
            <person name="Tudzynski B."/>
            <person name="Tudzynski P."/>
            <person name="Wincker P."/>
            <person name="Andrew M."/>
            <person name="Anthouard V."/>
            <person name="Beever R.E."/>
            <person name="Beffa R."/>
            <person name="Benoit I."/>
            <person name="Bouzid O."/>
            <person name="Brault B."/>
            <person name="Chen Z."/>
            <person name="Choquer M."/>
            <person name="Collemare J."/>
            <person name="Cotton P."/>
            <person name="Danchin E.G."/>
            <person name="Da Silva C."/>
            <person name="Gautier A."/>
            <person name="Giraud C."/>
            <person name="Giraud T."/>
            <person name="Gonzalez C."/>
            <person name="Grossetete S."/>
            <person name="Guldener U."/>
            <person name="Henrissat B."/>
            <person name="Howlett B.J."/>
            <person name="Kodira C."/>
            <person name="Kretschmer M."/>
            <person name="Lappartient A."/>
            <person name="Leroch M."/>
            <person name="Levis C."/>
            <person name="Mauceli E."/>
            <person name="Neuveglise C."/>
            <person name="Oeser B."/>
            <person name="Pearson M."/>
            <person name="Poulain J."/>
            <person name="Poussereau N."/>
            <person name="Quesneville H."/>
            <person name="Rascle C."/>
            <person name="Schumacher J."/>
            <person name="Segurens B."/>
            <person name="Sexton A."/>
            <person name="Silva E."/>
            <person name="Sirven C."/>
            <person name="Soanes D.M."/>
            <person name="Talbot N.J."/>
            <person name="Templeton M."/>
            <person name="Yandava C."/>
            <person name="Yarden O."/>
            <person name="Zeng Q."/>
            <person name="Rollins J.A."/>
            <person name="Lebrun M.H."/>
            <person name="Dickman M."/>
        </authorList>
    </citation>
    <scope>NUCLEOTIDE SEQUENCE [LARGE SCALE GENOMIC DNA]</scope>
    <source>
        <strain evidence="8 9">B05.10</strain>
    </source>
</reference>
<keyword evidence="2" id="KW-0479">Metal-binding</keyword>
<evidence type="ECO:0000259" key="7">
    <source>
        <dbReference type="Pfam" id="PF01435"/>
    </source>
</evidence>
<dbReference type="EMBL" id="CP009813">
    <property type="protein sequence ID" value="ATZ53364.1"/>
    <property type="molecule type" value="Genomic_DNA"/>
</dbReference>
<accession>A0A384JSM5</accession>